<gene>
    <name evidence="2" type="ORF">ACN42_g6405</name>
</gene>
<protein>
    <submittedName>
        <fullName evidence="2">Uncharacterized protein</fullName>
    </submittedName>
</protein>
<dbReference type="EMBL" id="LLXE01000163">
    <property type="protein sequence ID" value="KUM60704.1"/>
    <property type="molecule type" value="Genomic_DNA"/>
</dbReference>
<dbReference type="AlphaFoldDB" id="A0A101MHI4"/>
<accession>A0A101MHI4</accession>
<organism evidence="2 3">
    <name type="scientific">Penicillium freii</name>
    <dbReference type="NCBI Taxonomy" id="48697"/>
    <lineage>
        <taxon>Eukaryota</taxon>
        <taxon>Fungi</taxon>
        <taxon>Dikarya</taxon>
        <taxon>Ascomycota</taxon>
        <taxon>Pezizomycotina</taxon>
        <taxon>Eurotiomycetes</taxon>
        <taxon>Eurotiomycetidae</taxon>
        <taxon>Eurotiales</taxon>
        <taxon>Aspergillaceae</taxon>
        <taxon>Penicillium</taxon>
    </lineage>
</organism>
<keyword evidence="3" id="KW-1185">Reference proteome</keyword>
<keyword evidence="1" id="KW-0472">Membrane</keyword>
<evidence type="ECO:0000313" key="2">
    <source>
        <dbReference type="EMBL" id="KUM60704.1"/>
    </source>
</evidence>
<reference evidence="2 3" key="1">
    <citation type="submission" date="2015-10" db="EMBL/GenBank/DDBJ databases">
        <title>Genome sequencing of Penicillium freii.</title>
        <authorList>
            <person name="Nguyen H.D."/>
            <person name="Visagie C.M."/>
            <person name="Seifert K.A."/>
        </authorList>
    </citation>
    <scope>NUCLEOTIDE SEQUENCE [LARGE SCALE GENOMIC DNA]</scope>
    <source>
        <strain evidence="2 3">DAOM 242723</strain>
    </source>
</reference>
<feature type="transmembrane region" description="Helical" evidence="1">
    <location>
        <begin position="15"/>
        <end position="41"/>
    </location>
</feature>
<proteinExistence type="predicted"/>
<comment type="caution">
    <text evidence="2">The sequence shown here is derived from an EMBL/GenBank/DDBJ whole genome shotgun (WGS) entry which is preliminary data.</text>
</comment>
<keyword evidence="1" id="KW-1133">Transmembrane helix</keyword>
<keyword evidence="1" id="KW-0812">Transmembrane</keyword>
<evidence type="ECO:0000256" key="1">
    <source>
        <dbReference type="SAM" id="Phobius"/>
    </source>
</evidence>
<name>A0A101MHI4_PENFR</name>
<dbReference type="Proteomes" id="UP000055045">
    <property type="component" value="Unassembled WGS sequence"/>
</dbReference>
<evidence type="ECO:0000313" key="3">
    <source>
        <dbReference type="Proteomes" id="UP000055045"/>
    </source>
</evidence>
<sequence length="72" mass="7782">MASIPNSLLLLYTNPWLYCVIVQLGPPIDVVGFLSLVFSLLTSSTSTTIQSHIAPCTSTSPRKPLLTDVYGE</sequence>